<dbReference type="PANTHER" id="PTHR48224">
    <property type="entry name" value="DEFENSIN-LIKE PROTEIN 270-RELATED"/>
    <property type="match status" value="1"/>
</dbReference>
<keyword evidence="3" id="KW-0295">Fungicide</keyword>
<dbReference type="GO" id="GO:0050832">
    <property type="term" value="P:defense response to fungus"/>
    <property type="evidence" value="ECO:0007669"/>
    <property type="project" value="UniProtKB-KW"/>
</dbReference>
<dbReference type="GO" id="GO:0031640">
    <property type="term" value="P:killing of cells of another organism"/>
    <property type="evidence" value="ECO:0007669"/>
    <property type="project" value="UniProtKB-KW"/>
</dbReference>
<dbReference type="Proteomes" id="UP000287651">
    <property type="component" value="Unassembled WGS sequence"/>
</dbReference>
<dbReference type="InterPro" id="IPR010851">
    <property type="entry name" value="DEFL"/>
</dbReference>
<protein>
    <submittedName>
        <fullName evidence="5">Uncharacterized protein</fullName>
    </submittedName>
</protein>
<sequence>MASRCSTMMLALLLFCLVMTAQSTKYSLHQDRVCDFRGTCKTVADCGPICQAAGHSPTKVMCVPNLNGGDSFICCCRVD</sequence>
<name>A0A427B013_ENSVE</name>
<dbReference type="Pfam" id="PF25052">
    <property type="entry name" value="AtDEF-like"/>
    <property type="match status" value="1"/>
</dbReference>
<dbReference type="PANTHER" id="PTHR48224:SF1">
    <property type="entry name" value="DEFENSIN-LIKE PROTEIN 270"/>
    <property type="match status" value="1"/>
</dbReference>
<evidence type="ECO:0000256" key="4">
    <source>
        <dbReference type="ARBA" id="ARBA00022821"/>
    </source>
</evidence>
<gene>
    <name evidence="5" type="ORF">B296_00008822</name>
</gene>
<accession>A0A427B013</accession>
<evidence type="ECO:0000256" key="2">
    <source>
        <dbReference type="ARBA" id="ARBA00022529"/>
    </source>
</evidence>
<dbReference type="AlphaFoldDB" id="A0A427B013"/>
<reference evidence="5 6" key="1">
    <citation type="journal article" date="2014" name="Agronomy (Basel)">
        <title>A Draft Genome Sequence for Ensete ventricosum, the Drought-Tolerant Tree Against Hunger.</title>
        <authorList>
            <person name="Harrison J."/>
            <person name="Moore K.A."/>
            <person name="Paszkiewicz K."/>
            <person name="Jones T."/>
            <person name="Grant M."/>
            <person name="Ambacheew D."/>
            <person name="Muzemil S."/>
            <person name="Studholme D.J."/>
        </authorList>
    </citation>
    <scope>NUCLEOTIDE SEQUENCE [LARGE SCALE GENOMIC DNA]</scope>
</reference>
<keyword evidence="2" id="KW-0929">Antimicrobial</keyword>
<comment type="similarity">
    <text evidence="1">Belongs to the DEFL family.</text>
</comment>
<keyword evidence="4" id="KW-0611">Plant defense</keyword>
<organism evidence="5 6">
    <name type="scientific">Ensete ventricosum</name>
    <name type="common">Abyssinian banana</name>
    <name type="synonym">Musa ensete</name>
    <dbReference type="NCBI Taxonomy" id="4639"/>
    <lineage>
        <taxon>Eukaryota</taxon>
        <taxon>Viridiplantae</taxon>
        <taxon>Streptophyta</taxon>
        <taxon>Embryophyta</taxon>
        <taxon>Tracheophyta</taxon>
        <taxon>Spermatophyta</taxon>
        <taxon>Magnoliopsida</taxon>
        <taxon>Liliopsida</taxon>
        <taxon>Zingiberales</taxon>
        <taxon>Musaceae</taxon>
        <taxon>Ensete</taxon>
    </lineage>
</organism>
<evidence type="ECO:0000256" key="3">
    <source>
        <dbReference type="ARBA" id="ARBA00022577"/>
    </source>
</evidence>
<comment type="caution">
    <text evidence="5">The sequence shown here is derived from an EMBL/GenBank/DDBJ whole genome shotgun (WGS) entry which is preliminary data.</text>
</comment>
<evidence type="ECO:0000256" key="1">
    <source>
        <dbReference type="ARBA" id="ARBA00006722"/>
    </source>
</evidence>
<evidence type="ECO:0000313" key="5">
    <source>
        <dbReference type="EMBL" id="RRT81646.1"/>
    </source>
</evidence>
<dbReference type="EMBL" id="AMZH03000861">
    <property type="protein sequence ID" value="RRT81646.1"/>
    <property type="molecule type" value="Genomic_DNA"/>
</dbReference>
<evidence type="ECO:0000313" key="6">
    <source>
        <dbReference type="Proteomes" id="UP000287651"/>
    </source>
</evidence>
<proteinExistence type="inferred from homology"/>